<dbReference type="Gene3D" id="2.30.40.10">
    <property type="entry name" value="Urease, subunit C, domain 1"/>
    <property type="match status" value="1"/>
</dbReference>
<evidence type="ECO:0000313" key="3">
    <source>
        <dbReference type="EMBL" id="PJI83398.1"/>
    </source>
</evidence>
<sequence>MRKFKFKIKLNIICIGLCSLVTGTAYAVQLLDPPSTPKVTNITVFVAKKIVTMDPAIPNATAVAVADGRILSVGSLADMKPWTDKYPTQINREFANKVIYPGFVEPHAHPLLAGILFNKPLLTPSPMPNPWGAAFPGVATLPAALSQLKKYSDDIKDPTKPLLAWGYDVVAMGKVPDRQMLDQASSTRPIIVWDISGHDMYVNSAMIKAYDITPEKVKSIPGVGLDENGQLNGRFLEIPALMFIMKLAGKDILSANEIPRDYLYINDLMQQAGITTSGDLAFGSLNIEMETKLAKAFTSSAVGDLRIVPVVYAEPFIEKYGDKAIQEAQNLSQMDNDRLIFQGVKFYSDGGYLPETMRMENPGYVDGSLGSSNYKTAQDFAGAMRPWWDAGFHIHIHSNGDKGNQNSVNALQLMLDAKPRFDHRYTINHFGIPSTAMVMKIKTLGAVVSANMSYISERAELEYPALGMDRASYATRLGTLVRSGVVTSIHSDAPVSAPSPLKEAWTAVTRKDVYKDGKVWAPAEAVTVQDAMKMITINAAYTLGVEDKVGSIEAGKFADFAVLDQDPQTVPALKIKDVAVFATVIGGKVVPVSETKKPRPFR</sequence>
<dbReference type="AlphaFoldDB" id="A0A2M8VZW6"/>
<evidence type="ECO:0000313" key="4">
    <source>
        <dbReference type="Proteomes" id="UP000229366"/>
    </source>
</evidence>
<accession>A0A2M8VZW6</accession>
<feature type="signal peptide" evidence="1">
    <location>
        <begin position="1"/>
        <end position="27"/>
    </location>
</feature>
<evidence type="ECO:0000259" key="2">
    <source>
        <dbReference type="Pfam" id="PF07969"/>
    </source>
</evidence>
<organism evidence="3 4">
    <name type="scientific">Polynucleobacter brandtiae</name>
    <dbReference type="NCBI Taxonomy" id="1938816"/>
    <lineage>
        <taxon>Bacteria</taxon>
        <taxon>Pseudomonadati</taxon>
        <taxon>Pseudomonadota</taxon>
        <taxon>Betaproteobacteria</taxon>
        <taxon>Burkholderiales</taxon>
        <taxon>Burkholderiaceae</taxon>
        <taxon>Polynucleobacter</taxon>
    </lineage>
</organism>
<dbReference type="PANTHER" id="PTHR22642">
    <property type="entry name" value="IMIDAZOLONEPROPIONASE"/>
    <property type="match status" value="1"/>
</dbReference>
<dbReference type="Proteomes" id="UP000229366">
    <property type="component" value="Unassembled WGS sequence"/>
</dbReference>
<keyword evidence="4" id="KW-1185">Reference proteome</keyword>
<dbReference type="SUPFAM" id="SSF51338">
    <property type="entry name" value="Composite domain of metallo-dependent hydrolases"/>
    <property type="match status" value="1"/>
</dbReference>
<feature type="domain" description="Amidohydrolase 3" evidence="2">
    <location>
        <begin position="96"/>
        <end position="590"/>
    </location>
</feature>
<evidence type="ECO:0000256" key="1">
    <source>
        <dbReference type="SAM" id="SignalP"/>
    </source>
</evidence>
<dbReference type="RefSeq" id="WP_100379102.1">
    <property type="nucleotide sequence ID" value="NZ_CBCSBW010000001.1"/>
</dbReference>
<dbReference type="Gene3D" id="3.20.20.140">
    <property type="entry name" value="Metal-dependent hydrolases"/>
    <property type="match status" value="1"/>
</dbReference>
<dbReference type="Gene3D" id="3.10.310.70">
    <property type="match status" value="1"/>
</dbReference>
<dbReference type="CDD" id="cd01300">
    <property type="entry name" value="YtcJ_like"/>
    <property type="match status" value="1"/>
</dbReference>
<reference evidence="3 4" key="1">
    <citation type="submission" date="2017-11" db="EMBL/GenBank/DDBJ databases">
        <title>Genomic Encyclopedia of Type Strains, Phase III (KMG-III): the genomes of soil and plant-associated and newly described type strains.</title>
        <authorList>
            <person name="Whitman W."/>
        </authorList>
    </citation>
    <scope>NUCLEOTIDE SEQUENCE [LARGE SCALE GENOMIC DNA]</scope>
    <source>
        <strain evidence="3 4">UB-Domo-W1</strain>
    </source>
</reference>
<comment type="caution">
    <text evidence="3">The sequence shown here is derived from an EMBL/GenBank/DDBJ whole genome shotgun (WGS) entry which is preliminary data.</text>
</comment>
<dbReference type="InterPro" id="IPR011059">
    <property type="entry name" value="Metal-dep_hydrolase_composite"/>
</dbReference>
<protein>
    <recommendedName>
        <fullName evidence="2">Amidohydrolase 3 domain-containing protein</fullName>
    </recommendedName>
</protein>
<keyword evidence="1" id="KW-0732">Signal</keyword>
<gene>
    <name evidence="3" type="ORF">B0G85_0796</name>
</gene>
<dbReference type="Pfam" id="PF07969">
    <property type="entry name" value="Amidohydro_3"/>
    <property type="match status" value="1"/>
</dbReference>
<dbReference type="SUPFAM" id="SSF51556">
    <property type="entry name" value="Metallo-dependent hydrolases"/>
    <property type="match status" value="1"/>
</dbReference>
<dbReference type="InterPro" id="IPR013108">
    <property type="entry name" value="Amidohydro_3"/>
</dbReference>
<proteinExistence type="predicted"/>
<dbReference type="EMBL" id="PGTX01000001">
    <property type="protein sequence ID" value="PJI83398.1"/>
    <property type="molecule type" value="Genomic_DNA"/>
</dbReference>
<dbReference type="GO" id="GO:0016810">
    <property type="term" value="F:hydrolase activity, acting on carbon-nitrogen (but not peptide) bonds"/>
    <property type="evidence" value="ECO:0007669"/>
    <property type="project" value="InterPro"/>
</dbReference>
<dbReference type="InterPro" id="IPR033932">
    <property type="entry name" value="YtcJ-like"/>
</dbReference>
<name>A0A2M8VZW6_9BURK</name>
<dbReference type="OrthoDB" id="9031471at2"/>
<feature type="chain" id="PRO_5014786409" description="Amidohydrolase 3 domain-containing protein" evidence="1">
    <location>
        <begin position="28"/>
        <end position="602"/>
    </location>
</feature>
<dbReference type="PANTHER" id="PTHR22642:SF2">
    <property type="entry name" value="PROTEIN LONG AFTER FAR-RED 3"/>
    <property type="match status" value="1"/>
</dbReference>
<dbReference type="InterPro" id="IPR032466">
    <property type="entry name" value="Metal_Hydrolase"/>
</dbReference>